<dbReference type="AlphaFoldDB" id="U7QRC1"/>
<name>U7QRC1_9CYAN</name>
<reference evidence="2 3" key="1">
    <citation type="journal article" date="2013" name="Front. Microbiol.">
        <title>Comparative genomic analyses of the cyanobacterium, Lyngbya aestuarii BL J, a powerful hydrogen producer.</title>
        <authorList>
            <person name="Kothari A."/>
            <person name="Vaughn M."/>
            <person name="Garcia-Pichel F."/>
        </authorList>
    </citation>
    <scope>NUCLEOTIDE SEQUENCE [LARGE SCALE GENOMIC DNA]</scope>
    <source>
        <strain evidence="2 3">BL J</strain>
    </source>
</reference>
<evidence type="ECO:0000256" key="1">
    <source>
        <dbReference type="SAM" id="MobiDB-lite"/>
    </source>
</evidence>
<feature type="region of interest" description="Disordered" evidence="1">
    <location>
        <begin position="29"/>
        <end position="54"/>
    </location>
</feature>
<accession>U7QRC1</accession>
<sequence>MKGDLEDYLGLGSFFPQFSGVTQPVNSEVSGLSKPSQQVENAHSKKRELTIGYS</sequence>
<comment type="caution">
    <text evidence="2">The sequence shown here is derived from an EMBL/GenBank/DDBJ whole genome shotgun (WGS) entry which is preliminary data.</text>
</comment>
<evidence type="ECO:0000313" key="2">
    <source>
        <dbReference type="EMBL" id="ERT09847.1"/>
    </source>
</evidence>
<feature type="compositionally biased region" description="Polar residues" evidence="1">
    <location>
        <begin position="29"/>
        <end position="41"/>
    </location>
</feature>
<dbReference type="EMBL" id="AUZM01000001">
    <property type="protein sequence ID" value="ERT09847.1"/>
    <property type="molecule type" value="Genomic_DNA"/>
</dbReference>
<gene>
    <name evidence="2" type="ORF">M595_0071</name>
</gene>
<dbReference type="Proteomes" id="UP000017127">
    <property type="component" value="Unassembled WGS sequence"/>
</dbReference>
<keyword evidence="3" id="KW-1185">Reference proteome</keyword>
<proteinExistence type="predicted"/>
<evidence type="ECO:0000313" key="3">
    <source>
        <dbReference type="Proteomes" id="UP000017127"/>
    </source>
</evidence>
<protein>
    <submittedName>
        <fullName evidence="2">Uncharacterized protein</fullName>
    </submittedName>
</protein>
<organism evidence="2 3">
    <name type="scientific">Lyngbya aestuarii BL J</name>
    <dbReference type="NCBI Taxonomy" id="1348334"/>
    <lineage>
        <taxon>Bacteria</taxon>
        <taxon>Bacillati</taxon>
        <taxon>Cyanobacteriota</taxon>
        <taxon>Cyanophyceae</taxon>
        <taxon>Oscillatoriophycideae</taxon>
        <taxon>Oscillatoriales</taxon>
        <taxon>Microcoleaceae</taxon>
        <taxon>Lyngbya</taxon>
    </lineage>
</organism>